<dbReference type="VEuPathDB" id="VectorBase:PPAI006544"/>
<evidence type="ECO:0000313" key="2">
    <source>
        <dbReference type="Proteomes" id="UP000092462"/>
    </source>
</evidence>
<dbReference type="AlphaFoldDB" id="A0A1B0EXV5"/>
<proteinExistence type="predicted"/>
<name>A0A1B0EXV5_PHLPP</name>
<dbReference type="Proteomes" id="UP000092462">
    <property type="component" value="Unassembled WGS sequence"/>
</dbReference>
<organism evidence="1 2">
    <name type="scientific">Phlebotomus papatasi</name>
    <name type="common">Sandfly</name>
    <dbReference type="NCBI Taxonomy" id="29031"/>
    <lineage>
        <taxon>Eukaryota</taxon>
        <taxon>Metazoa</taxon>
        <taxon>Ecdysozoa</taxon>
        <taxon>Arthropoda</taxon>
        <taxon>Hexapoda</taxon>
        <taxon>Insecta</taxon>
        <taxon>Pterygota</taxon>
        <taxon>Neoptera</taxon>
        <taxon>Endopterygota</taxon>
        <taxon>Diptera</taxon>
        <taxon>Nematocera</taxon>
        <taxon>Psychodoidea</taxon>
        <taxon>Psychodidae</taxon>
        <taxon>Phlebotomus</taxon>
        <taxon>Phlebotomus</taxon>
    </lineage>
</organism>
<protein>
    <submittedName>
        <fullName evidence="1">Uncharacterized protein</fullName>
    </submittedName>
</protein>
<reference evidence="1" key="1">
    <citation type="submission" date="2022-08" db="UniProtKB">
        <authorList>
            <consortium name="EnsemblMetazoa"/>
        </authorList>
    </citation>
    <scope>IDENTIFICATION</scope>
    <source>
        <strain evidence="1">Israel</strain>
    </source>
</reference>
<dbReference type="EMBL" id="AJVK01033246">
    <property type="status" value="NOT_ANNOTATED_CDS"/>
    <property type="molecule type" value="Genomic_DNA"/>
</dbReference>
<keyword evidence="2" id="KW-1185">Reference proteome</keyword>
<dbReference type="EnsemblMetazoa" id="PPAI006544-RA">
    <property type="protein sequence ID" value="PPAI006544-PA"/>
    <property type="gene ID" value="PPAI006544"/>
</dbReference>
<evidence type="ECO:0000313" key="1">
    <source>
        <dbReference type="EnsemblMetazoa" id="PPAI006544-PA"/>
    </source>
</evidence>
<accession>A0A1B0EXV5</accession>
<sequence length="83" mass="9627">MEECRVLVIAHKHQFDLHECKVHLNANWISSSEWHERDVGCLVKYLPCEASWIKFLGFAIILGIMMNGKNRQCDGDTLLNDVR</sequence>